<dbReference type="EMBL" id="JAQIZT010000004">
    <property type="protein sequence ID" value="KAJ7000976.1"/>
    <property type="molecule type" value="Genomic_DNA"/>
</dbReference>
<reference evidence="1 2" key="1">
    <citation type="journal article" date="2023" name="Mol. Ecol. Resour.">
        <title>Chromosome-level genome assembly of a triploid poplar Populus alba 'Berolinensis'.</title>
        <authorList>
            <person name="Chen S."/>
            <person name="Yu Y."/>
            <person name="Wang X."/>
            <person name="Wang S."/>
            <person name="Zhang T."/>
            <person name="Zhou Y."/>
            <person name="He R."/>
            <person name="Meng N."/>
            <person name="Wang Y."/>
            <person name="Liu W."/>
            <person name="Liu Z."/>
            <person name="Liu J."/>
            <person name="Guo Q."/>
            <person name="Huang H."/>
            <person name="Sederoff R.R."/>
            <person name="Wang G."/>
            <person name="Qu G."/>
            <person name="Chen S."/>
        </authorList>
    </citation>
    <scope>NUCLEOTIDE SEQUENCE [LARGE SCALE GENOMIC DNA]</scope>
    <source>
        <strain evidence="1">SC-2020</strain>
    </source>
</reference>
<evidence type="ECO:0000313" key="1">
    <source>
        <dbReference type="EMBL" id="KAJ7000976.1"/>
    </source>
</evidence>
<comment type="caution">
    <text evidence="1">The sequence shown here is derived from an EMBL/GenBank/DDBJ whole genome shotgun (WGS) entry which is preliminary data.</text>
</comment>
<dbReference type="AlphaFoldDB" id="A0AAD6R271"/>
<protein>
    <submittedName>
        <fullName evidence="1">Uncharacterized protein</fullName>
    </submittedName>
</protein>
<gene>
    <name evidence="1" type="ORF">NC653_011435</name>
</gene>
<organism evidence="1 2">
    <name type="scientific">Populus alba x Populus x berolinensis</name>
    <dbReference type="NCBI Taxonomy" id="444605"/>
    <lineage>
        <taxon>Eukaryota</taxon>
        <taxon>Viridiplantae</taxon>
        <taxon>Streptophyta</taxon>
        <taxon>Embryophyta</taxon>
        <taxon>Tracheophyta</taxon>
        <taxon>Spermatophyta</taxon>
        <taxon>Magnoliopsida</taxon>
        <taxon>eudicotyledons</taxon>
        <taxon>Gunneridae</taxon>
        <taxon>Pentapetalae</taxon>
        <taxon>rosids</taxon>
        <taxon>fabids</taxon>
        <taxon>Malpighiales</taxon>
        <taxon>Salicaceae</taxon>
        <taxon>Saliceae</taxon>
        <taxon>Populus</taxon>
    </lineage>
</organism>
<accession>A0AAD6R271</accession>
<dbReference type="Proteomes" id="UP001164929">
    <property type="component" value="Chromosome 4"/>
</dbReference>
<name>A0AAD6R271_9ROSI</name>
<sequence length="58" mass="6747">MENWNRTVSFGFKSMEEQREERRGREAPSLFLSWHVCRGLTKQNVTLGAWSCSSDSSH</sequence>
<evidence type="ECO:0000313" key="2">
    <source>
        <dbReference type="Proteomes" id="UP001164929"/>
    </source>
</evidence>
<keyword evidence="2" id="KW-1185">Reference proteome</keyword>
<proteinExistence type="predicted"/>